<sequence>MKRAWLIGLIGLVLMLSACSYNDSASTAALSEEEVQESVQNYYNEMSKIEQLGKSSREQFNETIAAYSAGTATSKEMEKAIAQFKDTATDISSQAKKVEISDRLPEKVKKLLDEAQIAFQSAYSLKEKASKGADSADVSADEFNELNQNADLAMLYGISKLNEARVATGLLEPDKDADPKAAADSKVVTGTDSKTVKP</sequence>
<dbReference type="AlphaFoldDB" id="A0A850ESG5"/>
<evidence type="ECO:0000256" key="1">
    <source>
        <dbReference type="SAM" id="MobiDB-lite"/>
    </source>
</evidence>
<dbReference type="EMBL" id="JABWCS010000214">
    <property type="protein sequence ID" value="NUU62467.1"/>
    <property type="molecule type" value="Genomic_DNA"/>
</dbReference>
<feature type="compositionally biased region" description="Polar residues" evidence="1">
    <location>
        <begin position="188"/>
        <end position="198"/>
    </location>
</feature>
<organism evidence="3 4">
    <name type="scientific">Paenibacillus agri</name>
    <dbReference type="NCBI Taxonomy" id="2744309"/>
    <lineage>
        <taxon>Bacteria</taxon>
        <taxon>Bacillati</taxon>
        <taxon>Bacillota</taxon>
        <taxon>Bacilli</taxon>
        <taxon>Bacillales</taxon>
        <taxon>Paenibacillaceae</taxon>
        <taxon>Paenibacillus</taxon>
    </lineage>
</organism>
<evidence type="ECO:0000256" key="2">
    <source>
        <dbReference type="SAM" id="SignalP"/>
    </source>
</evidence>
<keyword evidence="2" id="KW-0732">Signal</keyword>
<reference evidence="3" key="1">
    <citation type="submission" date="2020-06" db="EMBL/GenBank/DDBJ databases">
        <title>Paenibacillus sp. nov., isolated from soil.</title>
        <authorList>
            <person name="Seo Y.L."/>
        </authorList>
    </citation>
    <scope>NUCLEOTIDE SEQUENCE [LARGE SCALE GENOMIC DNA]</scope>
    <source>
        <strain evidence="3">JW14</strain>
    </source>
</reference>
<keyword evidence="4" id="KW-1185">Reference proteome</keyword>
<dbReference type="PROSITE" id="PS51257">
    <property type="entry name" value="PROKAR_LIPOPROTEIN"/>
    <property type="match status" value="1"/>
</dbReference>
<feature type="chain" id="PRO_5038438527" description="Inhibitor of growth protein N-terminal histone-binding domain-containing protein" evidence="2">
    <location>
        <begin position="21"/>
        <end position="198"/>
    </location>
</feature>
<evidence type="ECO:0000313" key="4">
    <source>
        <dbReference type="Proteomes" id="UP000564806"/>
    </source>
</evidence>
<protein>
    <recommendedName>
        <fullName evidence="5">Inhibitor of growth protein N-terminal histone-binding domain-containing protein</fullName>
    </recommendedName>
</protein>
<evidence type="ECO:0008006" key="5">
    <source>
        <dbReference type="Google" id="ProtNLM"/>
    </source>
</evidence>
<accession>A0A850ESG5</accession>
<name>A0A850ESG5_9BACL</name>
<feature type="region of interest" description="Disordered" evidence="1">
    <location>
        <begin position="171"/>
        <end position="198"/>
    </location>
</feature>
<comment type="caution">
    <text evidence="3">The sequence shown here is derived from an EMBL/GenBank/DDBJ whole genome shotgun (WGS) entry which is preliminary data.</text>
</comment>
<gene>
    <name evidence="3" type="ORF">HPT30_19160</name>
</gene>
<feature type="signal peptide" evidence="2">
    <location>
        <begin position="1"/>
        <end position="20"/>
    </location>
</feature>
<dbReference type="Proteomes" id="UP000564806">
    <property type="component" value="Unassembled WGS sequence"/>
</dbReference>
<feature type="compositionally biased region" description="Basic and acidic residues" evidence="1">
    <location>
        <begin position="172"/>
        <end position="183"/>
    </location>
</feature>
<proteinExistence type="predicted"/>
<evidence type="ECO:0000313" key="3">
    <source>
        <dbReference type="EMBL" id="NUU62467.1"/>
    </source>
</evidence>
<dbReference type="RefSeq" id="WP_175372922.1">
    <property type="nucleotide sequence ID" value="NZ_JABWCS010000214.1"/>
</dbReference>